<dbReference type="EMBL" id="BPLR01019484">
    <property type="protein sequence ID" value="GIX68369.1"/>
    <property type="molecule type" value="Genomic_DNA"/>
</dbReference>
<dbReference type="AlphaFoldDB" id="A0AAV4MC25"/>
<dbReference type="Proteomes" id="UP001054945">
    <property type="component" value="Unassembled WGS sequence"/>
</dbReference>
<sequence>MLMDPGSIVHFCSDCYCGINSRSCRLDWFGRKVCDCYPGYEQIDGYCLARTTTVRPRTTTRDCYCGINSRSCRLNWFGRKICDCYPGYEQIDGYCLARTTTVRPITTTRGKIKKSHTNF</sequence>
<accession>A0AAV4MC25</accession>
<keyword evidence="2" id="KW-1185">Reference proteome</keyword>
<proteinExistence type="predicted"/>
<protein>
    <recommendedName>
        <fullName evidence="3">EGF-like domain-containing protein</fullName>
    </recommendedName>
</protein>
<gene>
    <name evidence="1" type="ORF">CEXT_56241</name>
</gene>
<evidence type="ECO:0008006" key="3">
    <source>
        <dbReference type="Google" id="ProtNLM"/>
    </source>
</evidence>
<evidence type="ECO:0000313" key="1">
    <source>
        <dbReference type="EMBL" id="GIX68369.1"/>
    </source>
</evidence>
<organism evidence="1 2">
    <name type="scientific">Caerostris extrusa</name>
    <name type="common">Bark spider</name>
    <name type="synonym">Caerostris bankana</name>
    <dbReference type="NCBI Taxonomy" id="172846"/>
    <lineage>
        <taxon>Eukaryota</taxon>
        <taxon>Metazoa</taxon>
        <taxon>Ecdysozoa</taxon>
        <taxon>Arthropoda</taxon>
        <taxon>Chelicerata</taxon>
        <taxon>Arachnida</taxon>
        <taxon>Araneae</taxon>
        <taxon>Araneomorphae</taxon>
        <taxon>Entelegynae</taxon>
        <taxon>Araneoidea</taxon>
        <taxon>Araneidae</taxon>
        <taxon>Caerostris</taxon>
    </lineage>
</organism>
<reference evidence="1 2" key="1">
    <citation type="submission" date="2021-06" db="EMBL/GenBank/DDBJ databases">
        <title>Caerostris extrusa draft genome.</title>
        <authorList>
            <person name="Kono N."/>
            <person name="Arakawa K."/>
        </authorList>
    </citation>
    <scope>NUCLEOTIDE SEQUENCE [LARGE SCALE GENOMIC DNA]</scope>
</reference>
<comment type="caution">
    <text evidence="1">The sequence shown here is derived from an EMBL/GenBank/DDBJ whole genome shotgun (WGS) entry which is preliminary data.</text>
</comment>
<evidence type="ECO:0000313" key="2">
    <source>
        <dbReference type="Proteomes" id="UP001054945"/>
    </source>
</evidence>
<name>A0AAV4MC25_CAEEX</name>